<dbReference type="Proteomes" id="UP000255425">
    <property type="component" value="Unassembled WGS sequence"/>
</dbReference>
<dbReference type="EMBL" id="UHDZ01000001">
    <property type="protein sequence ID" value="SUM71827.1"/>
    <property type="molecule type" value="Genomic_DNA"/>
</dbReference>
<gene>
    <name evidence="4" type="ORF">NCTC11807_01592</name>
</gene>
<keyword evidence="3" id="KW-1133">Transmembrane helix</keyword>
<keyword evidence="4" id="KW-0449">Lipoprotein</keyword>
<sequence>MRHSTKLKLGVGLIILIIFIGGCVIMTKENNRNAQIKNTFNKTLSLYPTKNLEDFYDKEGFRDQEFDKDDNGTWIINSEMTIKPRDKNMKTRGMGGLYKSQYKNNKR</sequence>
<comment type="similarity">
    <text evidence="1">Belongs to the staphylococcal tandem lipoprotein family.</text>
</comment>
<name>A0A380H4Q4_9STAP</name>
<evidence type="ECO:0000313" key="4">
    <source>
        <dbReference type="EMBL" id="SUM71827.1"/>
    </source>
</evidence>
<keyword evidence="5" id="KW-1185">Reference proteome</keyword>
<proteinExistence type="inferred from homology"/>
<dbReference type="AlphaFoldDB" id="A0A380H4Q4"/>
<accession>A0A380H4Q4</accession>
<dbReference type="RefSeq" id="WP_420802139.1">
    <property type="nucleotide sequence ID" value="NZ_CP066042.1"/>
</dbReference>
<dbReference type="InterPro" id="IPR007595">
    <property type="entry name" value="Csa"/>
</dbReference>
<dbReference type="PROSITE" id="PS51257">
    <property type="entry name" value="PROKAR_LIPOPROTEIN"/>
    <property type="match status" value="1"/>
</dbReference>
<dbReference type="Pfam" id="PF04507">
    <property type="entry name" value="DUF576"/>
    <property type="match status" value="1"/>
</dbReference>
<feature type="transmembrane region" description="Helical" evidence="3">
    <location>
        <begin position="7"/>
        <end position="27"/>
    </location>
</feature>
<dbReference type="GeneID" id="300272503"/>
<reference evidence="4 5" key="1">
    <citation type="submission" date="2018-06" db="EMBL/GenBank/DDBJ databases">
        <authorList>
            <consortium name="Pathogen Informatics"/>
            <person name="Doyle S."/>
        </authorList>
    </citation>
    <scope>NUCLEOTIDE SEQUENCE [LARGE SCALE GENOMIC DNA]</scope>
    <source>
        <strain evidence="4 5">NCTC11807</strain>
    </source>
</reference>
<evidence type="ECO:0000256" key="2">
    <source>
        <dbReference type="SAM" id="MobiDB-lite"/>
    </source>
</evidence>
<evidence type="ECO:0000256" key="1">
    <source>
        <dbReference type="ARBA" id="ARBA00009715"/>
    </source>
</evidence>
<keyword evidence="3" id="KW-0812">Transmembrane</keyword>
<feature type="region of interest" description="Disordered" evidence="2">
    <location>
        <begin position="85"/>
        <end position="107"/>
    </location>
</feature>
<organism evidence="4 5">
    <name type="scientific">Staphylococcus saccharolyticus</name>
    <dbReference type="NCBI Taxonomy" id="33028"/>
    <lineage>
        <taxon>Bacteria</taxon>
        <taxon>Bacillati</taxon>
        <taxon>Bacillota</taxon>
        <taxon>Bacilli</taxon>
        <taxon>Bacillales</taxon>
        <taxon>Staphylococcaceae</taxon>
        <taxon>Staphylococcus</taxon>
    </lineage>
</organism>
<evidence type="ECO:0000256" key="3">
    <source>
        <dbReference type="SAM" id="Phobius"/>
    </source>
</evidence>
<keyword evidence="3" id="KW-0472">Membrane</keyword>
<evidence type="ECO:0000313" key="5">
    <source>
        <dbReference type="Proteomes" id="UP000255425"/>
    </source>
</evidence>
<protein>
    <submittedName>
        <fullName evidence="4">Lipoprotein</fullName>
    </submittedName>
</protein>
<dbReference type="InterPro" id="IPR038641">
    <property type="entry name" value="Csa_sf"/>
</dbReference>
<dbReference type="Gene3D" id="2.50.20.40">
    <property type="match status" value="1"/>
</dbReference>